<reference evidence="2" key="1">
    <citation type="submission" date="2017-08" db="EMBL/GenBank/DDBJ databases">
        <authorList>
            <person name="Brisse S."/>
        </authorList>
    </citation>
    <scope>NUCLEOTIDE SEQUENCE [LARGE SCALE GENOMIC DNA]</scope>
    <source>
        <strain evidence="2">06D021</strain>
    </source>
</reference>
<evidence type="ECO:0000313" key="2">
    <source>
        <dbReference type="Proteomes" id="UP000220639"/>
    </source>
</evidence>
<accession>A0A285AYC0</accession>
<proteinExistence type="predicted"/>
<organism evidence="1 2">
    <name type="scientific">Klebsiella grimontii</name>
    <dbReference type="NCBI Taxonomy" id="2058152"/>
    <lineage>
        <taxon>Bacteria</taxon>
        <taxon>Pseudomonadati</taxon>
        <taxon>Pseudomonadota</taxon>
        <taxon>Gammaproteobacteria</taxon>
        <taxon>Enterobacterales</taxon>
        <taxon>Enterobacteriaceae</taxon>
        <taxon>Klebsiella/Raoultella group</taxon>
        <taxon>Klebsiella</taxon>
    </lineage>
</organism>
<name>A0A285AYC0_9ENTR</name>
<dbReference type="EMBL" id="FZTC01000014">
    <property type="protein sequence ID" value="SNU33670.1"/>
    <property type="molecule type" value="Genomic_DNA"/>
</dbReference>
<gene>
    <name evidence="1" type="ORF">KOSB73_210164</name>
</gene>
<protein>
    <submittedName>
        <fullName evidence="1">Antitoxin PhD (Modular protein)</fullName>
    </submittedName>
</protein>
<evidence type="ECO:0000313" key="1">
    <source>
        <dbReference type="EMBL" id="SNU33670.1"/>
    </source>
</evidence>
<sequence>MPAMHAVKISNGQHAPVRGLTEIMYAAYQLHVWLKTVKIVRVYLVQLATLTSDCTSSLKDPGNSFTQREIAGKSLRHRRFLWSKGCIRQQQAGRILRHHYVMKRC</sequence>
<dbReference type="Proteomes" id="UP000220639">
    <property type="component" value="Unassembled WGS sequence"/>
</dbReference>
<dbReference type="AlphaFoldDB" id="A0A285AYC0"/>